<proteinExistence type="predicted"/>
<evidence type="ECO:0000313" key="2">
    <source>
        <dbReference type="Proteomes" id="UP000024404"/>
    </source>
</evidence>
<sequence length="342" mass="39329">MRFSGTIISVAASFNQICWTEHFNGVNNWSLAMFVLLFSLWMISYNNSTERNAYDCGHTWKDNTSNAFCHSERPVPVGFNHPTHQLNFKVVVENSSSNILFRHPKNSMFGNRFKRKIESNQYGLAIAIITSYANEIIFQLLITNSACMHLPIPLFRNNSSVKMHDTKKLCESGNRVARHLRWMDMYVTHTDVHVHTYRSRRTDAQRTIDGETPVSCPLSRRVTDRIYKRVGLQLNDDSFSGGTLPKKNVHLFRGVIVEIDSEPVAGPFVKLCTSAKVLLRLRDNTLVRYNAQHIGFFPIHPVSFRPQLTSMPVQAFSLSLITNLWRKKKKHTEEKISERTTV</sequence>
<dbReference type="EMBL" id="CMVM020000154">
    <property type="status" value="NOT_ANNOTATED_CDS"/>
    <property type="molecule type" value="Genomic_DNA"/>
</dbReference>
<evidence type="ECO:0000313" key="1">
    <source>
        <dbReference type="EnsemblMetazoa" id="OVOC5339.1"/>
    </source>
</evidence>
<keyword evidence="2" id="KW-1185">Reference proteome</keyword>
<reference evidence="1" key="2">
    <citation type="submission" date="2022-06" db="UniProtKB">
        <authorList>
            <consortium name="EnsemblMetazoa"/>
        </authorList>
    </citation>
    <scope>IDENTIFICATION</scope>
</reference>
<name>A0A8R1XZC5_ONCVO</name>
<dbReference type="EnsemblMetazoa" id="OVOC5339.1">
    <property type="protein sequence ID" value="OVOC5339.1"/>
    <property type="gene ID" value="WBGene00242148"/>
</dbReference>
<protein>
    <submittedName>
        <fullName evidence="1">Uncharacterized protein</fullName>
    </submittedName>
</protein>
<accession>A0A8R1XZC5</accession>
<organism evidence="1 2">
    <name type="scientific">Onchocerca volvulus</name>
    <dbReference type="NCBI Taxonomy" id="6282"/>
    <lineage>
        <taxon>Eukaryota</taxon>
        <taxon>Metazoa</taxon>
        <taxon>Ecdysozoa</taxon>
        <taxon>Nematoda</taxon>
        <taxon>Chromadorea</taxon>
        <taxon>Rhabditida</taxon>
        <taxon>Spirurina</taxon>
        <taxon>Spiruromorpha</taxon>
        <taxon>Filarioidea</taxon>
        <taxon>Onchocercidae</taxon>
        <taxon>Onchocerca</taxon>
    </lineage>
</organism>
<dbReference type="Proteomes" id="UP000024404">
    <property type="component" value="Unassembled WGS sequence"/>
</dbReference>
<reference evidence="2" key="1">
    <citation type="submission" date="2013-10" db="EMBL/GenBank/DDBJ databases">
        <title>Genome sequencing of Onchocerca volvulus.</title>
        <authorList>
            <person name="Cotton J."/>
            <person name="Tsai J."/>
            <person name="Stanley E."/>
            <person name="Tracey A."/>
            <person name="Holroyd N."/>
            <person name="Lustigman S."/>
            <person name="Berriman M."/>
        </authorList>
    </citation>
    <scope>NUCLEOTIDE SEQUENCE</scope>
</reference>
<dbReference type="AlphaFoldDB" id="A0A8R1XZC5"/>